<reference evidence="3" key="1">
    <citation type="submission" date="2013-09" db="EMBL/GenBank/DDBJ databases">
        <title>Corchorus olitorius genome sequencing.</title>
        <authorList>
            <person name="Alam M."/>
            <person name="Haque M.S."/>
            <person name="Islam M.S."/>
            <person name="Emdad E.M."/>
            <person name="Islam M.M."/>
            <person name="Ahmed B."/>
            <person name="Halim A."/>
            <person name="Hossen Q.M.M."/>
            <person name="Hossain M.Z."/>
            <person name="Ahmed R."/>
            <person name="Khan M.M."/>
            <person name="Islam R."/>
            <person name="Rashid M.M."/>
            <person name="Khan S.A."/>
            <person name="Rahman M.S."/>
            <person name="Alam M."/>
            <person name="Yahiya A.S."/>
            <person name="Khan M.S."/>
            <person name="Azam M.S."/>
            <person name="Haque T."/>
            <person name="Lashkar M.Z.H."/>
            <person name="Akhand A.I."/>
            <person name="Morshed G."/>
            <person name="Roy S."/>
            <person name="Uddin K.S."/>
            <person name="Rabeya T."/>
            <person name="Hossain A.S."/>
            <person name="Chowdhury A."/>
            <person name="Snigdha A.R."/>
            <person name="Mortoza M.S."/>
            <person name="Matin S.A."/>
            <person name="Hoque S.M.E."/>
            <person name="Islam M.K."/>
            <person name="Roy D.K."/>
            <person name="Haider R."/>
            <person name="Moosa M.M."/>
            <person name="Elias S.M."/>
            <person name="Hasan A.M."/>
            <person name="Jahan S."/>
            <person name="Shafiuddin M."/>
            <person name="Mahmood N."/>
            <person name="Shommy N.S."/>
        </authorList>
    </citation>
    <scope>NUCLEOTIDE SEQUENCE [LARGE SCALE GENOMIC DNA]</scope>
    <source>
        <strain evidence="3">cv. O-4</strain>
    </source>
</reference>
<feature type="signal peptide" evidence="1">
    <location>
        <begin position="1"/>
        <end position="20"/>
    </location>
</feature>
<organism evidence="2 3">
    <name type="scientific">Corchorus olitorius</name>
    <dbReference type="NCBI Taxonomy" id="93759"/>
    <lineage>
        <taxon>Eukaryota</taxon>
        <taxon>Viridiplantae</taxon>
        <taxon>Streptophyta</taxon>
        <taxon>Embryophyta</taxon>
        <taxon>Tracheophyta</taxon>
        <taxon>Spermatophyta</taxon>
        <taxon>Magnoliopsida</taxon>
        <taxon>eudicotyledons</taxon>
        <taxon>Gunneridae</taxon>
        <taxon>Pentapetalae</taxon>
        <taxon>rosids</taxon>
        <taxon>malvids</taxon>
        <taxon>Malvales</taxon>
        <taxon>Malvaceae</taxon>
        <taxon>Grewioideae</taxon>
        <taxon>Apeibeae</taxon>
        <taxon>Corchorus</taxon>
    </lineage>
</organism>
<evidence type="ECO:0000313" key="3">
    <source>
        <dbReference type="Proteomes" id="UP000187203"/>
    </source>
</evidence>
<proteinExistence type="predicted"/>
<protein>
    <submittedName>
        <fullName evidence="2">Uncharacterized protein</fullName>
    </submittedName>
</protein>
<evidence type="ECO:0000256" key="1">
    <source>
        <dbReference type="SAM" id="SignalP"/>
    </source>
</evidence>
<dbReference type="Proteomes" id="UP000187203">
    <property type="component" value="Unassembled WGS sequence"/>
</dbReference>
<sequence>MTPSFRYVVLSLFLFLFTLGSNLKGKASRKLRCEKSKQVTEQYPLSFVAVERAFFLVARR</sequence>
<dbReference type="EMBL" id="AWUE01019868">
    <property type="protein sequence ID" value="OMO71194.1"/>
    <property type="molecule type" value="Genomic_DNA"/>
</dbReference>
<dbReference type="AlphaFoldDB" id="A0A1R3HLJ7"/>
<accession>A0A1R3HLJ7</accession>
<gene>
    <name evidence="2" type="ORF">COLO4_28354</name>
</gene>
<name>A0A1R3HLJ7_9ROSI</name>
<feature type="chain" id="PRO_5012255361" evidence="1">
    <location>
        <begin position="21"/>
        <end position="60"/>
    </location>
</feature>
<keyword evidence="3" id="KW-1185">Reference proteome</keyword>
<evidence type="ECO:0000313" key="2">
    <source>
        <dbReference type="EMBL" id="OMO71194.1"/>
    </source>
</evidence>
<comment type="caution">
    <text evidence="2">The sequence shown here is derived from an EMBL/GenBank/DDBJ whole genome shotgun (WGS) entry which is preliminary data.</text>
</comment>
<keyword evidence="1" id="KW-0732">Signal</keyword>